<evidence type="ECO:0000256" key="3">
    <source>
        <dbReference type="ARBA" id="ARBA00022833"/>
    </source>
</evidence>
<reference evidence="6" key="1">
    <citation type="submission" date="2023-12" db="EMBL/GenBank/DDBJ databases">
        <title>Genome assembly of Anisodus tanguticus.</title>
        <authorList>
            <person name="Wang Y.-J."/>
        </authorList>
    </citation>
    <scope>NUCLEOTIDE SEQUENCE</scope>
    <source>
        <strain evidence="6">KB-2021</strain>
        <tissue evidence="6">Leaf</tissue>
    </source>
</reference>
<dbReference type="SMART" id="SM00614">
    <property type="entry name" value="ZnF_BED"/>
    <property type="match status" value="1"/>
</dbReference>
<evidence type="ECO:0000313" key="7">
    <source>
        <dbReference type="Proteomes" id="UP001291623"/>
    </source>
</evidence>
<dbReference type="PANTHER" id="PTHR34396">
    <property type="entry name" value="OS03G0264950 PROTEIN-RELATED"/>
    <property type="match status" value="1"/>
</dbReference>
<evidence type="ECO:0000256" key="2">
    <source>
        <dbReference type="ARBA" id="ARBA00022771"/>
    </source>
</evidence>
<evidence type="ECO:0000256" key="4">
    <source>
        <dbReference type="PROSITE-ProRule" id="PRU00027"/>
    </source>
</evidence>
<dbReference type="EMBL" id="JAVYJV010000017">
    <property type="protein sequence ID" value="KAK4349468.1"/>
    <property type="molecule type" value="Genomic_DNA"/>
</dbReference>
<evidence type="ECO:0000313" key="6">
    <source>
        <dbReference type="EMBL" id="KAK4349468.1"/>
    </source>
</evidence>
<dbReference type="InterPro" id="IPR036236">
    <property type="entry name" value="Znf_C2H2_sf"/>
</dbReference>
<dbReference type="SUPFAM" id="SSF57667">
    <property type="entry name" value="beta-beta-alpha zinc fingers"/>
    <property type="match status" value="1"/>
</dbReference>
<comment type="caution">
    <text evidence="6">The sequence shown here is derived from an EMBL/GenBank/DDBJ whole genome shotgun (WGS) entry which is preliminary data.</text>
</comment>
<dbReference type="Pfam" id="PF02892">
    <property type="entry name" value="zf-BED"/>
    <property type="match status" value="1"/>
</dbReference>
<keyword evidence="1" id="KW-0479">Metal-binding</keyword>
<dbReference type="InterPro" id="IPR053031">
    <property type="entry name" value="Cuticle_assoc_protein"/>
</dbReference>
<evidence type="ECO:0000259" key="5">
    <source>
        <dbReference type="PROSITE" id="PS50808"/>
    </source>
</evidence>
<dbReference type="PROSITE" id="PS50808">
    <property type="entry name" value="ZF_BED"/>
    <property type="match status" value="1"/>
</dbReference>
<dbReference type="Proteomes" id="UP001291623">
    <property type="component" value="Unassembled WGS sequence"/>
</dbReference>
<organism evidence="6 7">
    <name type="scientific">Anisodus tanguticus</name>
    <dbReference type="NCBI Taxonomy" id="243964"/>
    <lineage>
        <taxon>Eukaryota</taxon>
        <taxon>Viridiplantae</taxon>
        <taxon>Streptophyta</taxon>
        <taxon>Embryophyta</taxon>
        <taxon>Tracheophyta</taxon>
        <taxon>Spermatophyta</taxon>
        <taxon>Magnoliopsida</taxon>
        <taxon>eudicotyledons</taxon>
        <taxon>Gunneridae</taxon>
        <taxon>Pentapetalae</taxon>
        <taxon>asterids</taxon>
        <taxon>lamiids</taxon>
        <taxon>Solanales</taxon>
        <taxon>Solanaceae</taxon>
        <taxon>Solanoideae</taxon>
        <taxon>Hyoscyameae</taxon>
        <taxon>Anisodus</taxon>
    </lineage>
</organism>
<keyword evidence="7" id="KW-1185">Reference proteome</keyword>
<protein>
    <recommendedName>
        <fullName evidence="5">BED-type domain-containing protein</fullName>
    </recommendedName>
</protein>
<feature type="domain" description="BED-type" evidence="5">
    <location>
        <begin position="19"/>
        <end position="71"/>
    </location>
</feature>
<name>A0AAE1RDB0_9SOLA</name>
<dbReference type="InterPro" id="IPR003656">
    <property type="entry name" value="Znf_BED"/>
</dbReference>
<accession>A0AAE1RDB0</accession>
<keyword evidence="3" id="KW-0862">Zinc</keyword>
<dbReference type="AlphaFoldDB" id="A0AAE1RDB0"/>
<dbReference type="GO" id="GO:0006357">
    <property type="term" value="P:regulation of transcription by RNA polymerase II"/>
    <property type="evidence" value="ECO:0007669"/>
    <property type="project" value="TreeGrafter"/>
</dbReference>
<sequence length="71" mass="8087">MEDILEDGAEVVKRTDEGKLRSKVWNFFTKLPGGKKVKCHFCRKDYACDSSLVGTTNLRNHLGRCKVEIKS</sequence>
<dbReference type="GO" id="GO:0008270">
    <property type="term" value="F:zinc ion binding"/>
    <property type="evidence" value="ECO:0007669"/>
    <property type="project" value="UniProtKB-KW"/>
</dbReference>
<keyword evidence="2 4" id="KW-0863">Zinc-finger</keyword>
<evidence type="ECO:0000256" key="1">
    <source>
        <dbReference type="ARBA" id="ARBA00022723"/>
    </source>
</evidence>
<dbReference type="GO" id="GO:0005634">
    <property type="term" value="C:nucleus"/>
    <property type="evidence" value="ECO:0007669"/>
    <property type="project" value="TreeGrafter"/>
</dbReference>
<dbReference type="GO" id="GO:1990837">
    <property type="term" value="F:sequence-specific double-stranded DNA binding"/>
    <property type="evidence" value="ECO:0007669"/>
    <property type="project" value="TreeGrafter"/>
</dbReference>
<gene>
    <name evidence="6" type="ORF">RND71_032223</name>
</gene>
<dbReference type="PANTHER" id="PTHR34396:SF27">
    <property type="entry name" value="OS08G0208700 PROTEIN"/>
    <property type="match status" value="1"/>
</dbReference>
<proteinExistence type="predicted"/>